<protein>
    <submittedName>
        <fullName evidence="2">Uncharacterized protein</fullName>
    </submittedName>
</protein>
<accession>A0A3B1AEW1</accession>
<feature type="compositionally biased region" description="Polar residues" evidence="1">
    <location>
        <begin position="95"/>
        <end position="109"/>
    </location>
</feature>
<feature type="region of interest" description="Disordered" evidence="1">
    <location>
        <begin position="133"/>
        <end position="153"/>
    </location>
</feature>
<feature type="region of interest" description="Disordered" evidence="1">
    <location>
        <begin position="95"/>
        <end position="119"/>
    </location>
</feature>
<gene>
    <name evidence="2" type="ORF">MNBD_GAMMA19-1672</name>
</gene>
<evidence type="ECO:0000313" key="2">
    <source>
        <dbReference type="EMBL" id="VAX02342.1"/>
    </source>
</evidence>
<sequence length="313" mass="35367">MSQFLRNIIYRHQAGNANREASHIVQPRPKSRFENDANTGESLTRHDPKIESAIETAHTPLAPDLRMNKNADNDSLTPLPEQTIFSQETSIVDTQNQTEFPPTTKQPGIQTKPENHESNPRVHTILHRLNSQYAQNNKPSPARARKNTAAPKTAEEIDNKLLDQSTKSPFLPEQDSAFKDPDFKTLNVESQHFADPPFKDPFLKNQSFNQEGNDKKQTIENPPEQQKTHQAGLLQTPDWLAEMQSSLTERWQALNAQTEPEPVINVTIGRVEVRAIQTDSPTPPPQPDKKPSGIMSLSDYLEQRNKQNNKGQP</sequence>
<evidence type="ECO:0000256" key="1">
    <source>
        <dbReference type="SAM" id="MobiDB-lite"/>
    </source>
</evidence>
<feature type="compositionally biased region" description="Polar residues" evidence="1">
    <location>
        <begin position="219"/>
        <end position="229"/>
    </location>
</feature>
<organism evidence="2">
    <name type="scientific">hydrothermal vent metagenome</name>
    <dbReference type="NCBI Taxonomy" id="652676"/>
    <lineage>
        <taxon>unclassified sequences</taxon>
        <taxon>metagenomes</taxon>
        <taxon>ecological metagenomes</taxon>
    </lineage>
</organism>
<dbReference type="AlphaFoldDB" id="A0A3B1AEW1"/>
<name>A0A3B1AEW1_9ZZZZ</name>
<feature type="region of interest" description="Disordered" evidence="1">
    <location>
        <begin position="18"/>
        <end position="51"/>
    </location>
</feature>
<feature type="region of interest" description="Disordered" evidence="1">
    <location>
        <begin position="192"/>
        <end position="230"/>
    </location>
</feature>
<reference evidence="2" key="1">
    <citation type="submission" date="2018-06" db="EMBL/GenBank/DDBJ databases">
        <authorList>
            <person name="Zhirakovskaya E."/>
        </authorList>
    </citation>
    <scope>NUCLEOTIDE SEQUENCE</scope>
</reference>
<feature type="region of interest" description="Disordered" evidence="1">
    <location>
        <begin position="274"/>
        <end position="313"/>
    </location>
</feature>
<dbReference type="EMBL" id="UOFV01000306">
    <property type="protein sequence ID" value="VAX02342.1"/>
    <property type="molecule type" value="Genomic_DNA"/>
</dbReference>
<proteinExistence type="predicted"/>